<proteinExistence type="predicted"/>
<keyword evidence="3" id="KW-1185">Reference proteome</keyword>
<gene>
    <name evidence="2" type="ORF">ES288_A12G061400v1</name>
</gene>
<dbReference type="AlphaFoldDB" id="A0A5D2E659"/>
<dbReference type="PANTHER" id="PTHR33237">
    <property type="entry name" value="F2P16.13 PROTEIN-RELATED"/>
    <property type="match status" value="1"/>
</dbReference>
<dbReference type="EMBL" id="CM017699">
    <property type="protein sequence ID" value="TYG88943.1"/>
    <property type="molecule type" value="Genomic_DNA"/>
</dbReference>
<feature type="compositionally biased region" description="Polar residues" evidence="1">
    <location>
        <begin position="119"/>
        <end position="130"/>
    </location>
</feature>
<evidence type="ECO:0000313" key="2">
    <source>
        <dbReference type="EMBL" id="TYG88943.1"/>
    </source>
</evidence>
<dbReference type="Proteomes" id="UP000323506">
    <property type="component" value="Chromosome A12"/>
</dbReference>
<evidence type="ECO:0000256" key="1">
    <source>
        <dbReference type="SAM" id="MobiDB-lite"/>
    </source>
</evidence>
<organism evidence="2 3">
    <name type="scientific">Gossypium darwinii</name>
    <name type="common">Darwin's cotton</name>
    <name type="synonym">Gossypium barbadense var. darwinii</name>
    <dbReference type="NCBI Taxonomy" id="34276"/>
    <lineage>
        <taxon>Eukaryota</taxon>
        <taxon>Viridiplantae</taxon>
        <taxon>Streptophyta</taxon>
        <taxon>Embryophyta</taxon>
        <taxon>Tracheophyta</taxon>
        <taxon>Spermatophyta</taxon>
        <taxon>Magnoliopsida</taxon>
        <taxon>eudicotyledons</taxon>
        <taxon>Gunneridae</taxon>
        <taxon>Pentapetalae</taxon>
        <taxon>rosids</taxon>
        <taxon>malvids</taxon>
        <taxon>Malvales</taxon>
        <taxon>Malvaceae</taxon>
        <taxon>Malvoideae</taxon>
        <taxon>Gossypium</taxon>
    </lineage>
</organism>
<protein>
    <submittedName>
        <fullName evidence="2">Uncharacterized protein</fullName>
    </submittedName>
</protein>
<reference evidence="2 3" key="1">
    <citation type="submission" date="2019-06" db="EMBL/GenBank/DDBJ databases">
        <title>WGS assembly of Gossypium darwinii.</title>
        <authorList>
            <person name="Chen Z.J."/>
            <person name="Sreedasyam A."/>
            <person name="Ando A."/>
            <person name="Song Q."/>
            <person name="De L."/>
            <person name="Hulse-Kemp A."/>
            <person name="Ding M."/>
            <person name="Ye W."/>
            <person name="Kirkbride R."/>
            <person name="Jenkins J."/>
            <person name="Plott C."/>
            <person name="Lovell J."/>
            <person name="Lin Y.-M."/>
            <person name="Vaughn R."/>
            <person name="Liu B."/>
            <person name="Li W."/>
            <person name="Simpson S."/>
            <person name="Scheffler B."/>
            <person name="Saski C."/>
            <person name="Grover C."/>
            <person name="Hu G."/>
            <person name="Conover J."/>
            <person name="Carlson J."/>
            <person name="Shu S."/>
            <person name="Boston L."/>
            <person name="Williams M."/>
            <person name="Peterson D."/>
            <person name="Mcgee K."/>
            <person name="Jones D."/>
            <person name="Wendel J."/>
            <person name="Stelly D."/>
            <person name="Grimwood J."/>
            <person name="Schmutz J."/>
        </authorList>
    </citation>
    <scope>NUCLEOTIDE SEQUENCE [LARGE SCALE GENOMIC DNA]</scope>
    <source>
        <strain evidence="2">1808015.09</strain>
    </source>
</reference>
<name>A0A5D2E659_GOSDA</name>
<dbReference type="PANTHER" id="PTHR33237:SF31">
    <property type="entry name" value="F2P16.13 PROTEIN"/>
    <property type="match status" value="1"/>
</dbReference>
<feature type="region of interest" description="Disordered" evidence="1">
    <location>
        <begin position="109"/>
        <end position="130"/>
    </location>
</feature>
<accession>A0A5D2E659</accession>
<sequence>MARCLLILRPSLPIENPSYSAIAFLILVVLCVKRGFEKKEESNISSERKLLSKINSYLGNKAQLMVKLVSWRKVQAEDEGGGYITITMGERCRPLDFSGKILYDSKGNLLPEADHSAPRDTNNNVIPSEK</sequence>
<evidence type="ECO:0000313" key="3">
    <source>
        <dbReference type="Proteomes" id="UP000323506"/>
    </source>
</evidence>